<dbReference type="GO" id="GO:0005737">
    <property type="term" value="C:cytoplasm"/>
    <property type="evidence" value="ECO:0007669"/>
    <property type="project" value="UniProtKB-SubCell"/>
</dbReference>
<keyword evidence="7" id="KW-1185">Reference proteome</keyword>
<comment type="pathway">
    <text evidence="5">Nucleotide-sugar biosynthesis; CMP-3-deoxy-D-manno-octulosonate biosynthesis; CMP-3-deoxy-D-manno-octulosonate from 3-deoxy-D-manno-octulosonate and CTP: step 1/1.</text>
</comment>
<evidence type="ECO:0000313" key="7">
    <source>
        <dbReference type="Proteomes" id="UP000831534"/>
    </source>
</evidence>
<dbReference type="NCBIfam" id="NF003950">
    <property type="entry name" value="PRK05450.1-3"/>
    <property type="match status" value="1"/>
</dbReference>
<accession>A0ABD8B8K1</accession>
<dbReference type="GO" id="GO:0009103">
    <property type="term" value="P:lipopolysaccharide biosynthetic process"/>
    <property type="evidence" value="ECO:0007669"/>
    <property type="project" value="UniProtKB-UniRule"/>
</dbReference>
<dbReference type="KEGG" id="ckh:LVJ77_06030"/>
<dbReference type="EC" id="2.7.7.38" evidence="5"/>
<keyword evidence="3 5" id="KW-0548">Nucleotidyltransferase</keyword>
<evidence type="ECO:0000313" key="6">
    <source>
        <dbReference type="EMBL" id="XHH50310.1"/>
    </source>
</evidence>
<evidence type="ECO:0000256" key="3">
    <source>
        <dbReference type="ARBA" id="ARBA00022695"/>
    </source>
</evidence>
<keyword evidence="4 5" id="KW-0448">Lipopolysaccharide biosynthesis</keyword>
<dbReference type="RefSeq" id="WP_027009990.1">
    <property type="nucleotide sequence ID" value="NZ_CP091521.1"/>
</dbReference>
<dbReference type="NCBIfam" id="TIGR00466">
    <property type="entry name" value="kdsB"/>
    <property type="match status" value="1"/>
</dbReference>
<dbReference type="PANTHER" id="PTHR42866">
    <property type="entry name" value="3-DEOXY-MANNO-OCTULOSONATE CYTIDYLYLTRANSFERASE"/>
    <property type="match status" value="1"/>
</dbReference>
<dbReference type="CDD" id="cd02517">
    <property type="entry name" value="CMP-KDO-Synthetase"/>
    <property type="match status" value="1"/>
</dbReference>
<protein>
    <recommendedName>
        <fullName evidence="5">3-deoxy-manno-octulosonate cytidylyltransferase</fullName>
        <ecNumber evidence="5">2.7.7.38</ecNumber>
    </recommendedName>
    <alternativeName>
        <fullName evidence="5">CMP-2-keto-3-deoxyoctulosonic acid synthase</fullName>
        <shortName evidence="5">CKS</shortName>
        <shortName evidence="5">CMP-KDO synthase</shortName>
    </alternativeName>
</protein>
<dbReference type="InterPro" id="IPR029044">
    <property type="entry name" value="Nucleotide-diphossugar_trans"/>
</dbReference>
<comment type="catalytic activity">
    <reaction evidence="5">
        <text>3-deoxy-alpha-D-manno-oct-2-ulosonate + CTP = CMP-3-deoxy-beta-D-manno-octulosonate + diphosphate</text>
        <dbReference type="Rhea" id="RHEA:23448"/>
        <dbReference type="ChEBI" id="CHEBI:33019"/>
        <dbReference type="ChEBI" id="CHEBI:37563"/>
        <dbReference type="ChEBI" id="CHEBI:85986"/>
        <dbReference type="ChEBI" id="CHEBI:85987"/>
        <dbReference type="EC" id="2.7.7.38"/>
    </reaction>
</comment>
<keyword evidence="5" id="KW-0963">Cytoplasm</keyword>
<dbReference type="GO" id="GO:0008690">
    <property type="term" value="F:3-deoxy-manno-octulosonate cytidylyltransferase activity"/>
    <property type="evidence" value="ECO:0007669"/>
    <property type="project" value="UniProtKB-UniRule"/>
</dbReference>
<sequence>MPFSVLIPARLDSVRLPEKALANIGGKPMVVRVAERARQSAACRVVVATDHPRIASACAEHGVDCVMTAPNHPSGTARLAEAAALLGLADDEIVVNVQGDEPMMPPALIGQVAATLARSRAPMATAACPIHDPAEFASPNAVKVVCGADGHALYFSRAPVPHPRDAAPDCPPLRHIGIYAYRAAFLREYVSLSESPLENIEKLEQLRVLWHGRAIAVCQTDAAPPAGVDTAEDLARVRAHFP</sequence>
<dbReference type="Gene3D" id="3.90.550.10">
    <property type="entry name" value="Spore Coat Polysaccharide Biosynthesis Protein SpsA, Chain A"/>
    <property type="match status" value="1"/>
</dbReference>
<comment type="function">
    <text evidence="5">Activates KDO (a required 8-carbon sugar) for incorporation into bacterial lipopolysaccharide in Gram-negative bacteria.</text>
</comment>
<dbReference type="SUPFAM" id="SSF53448">
    <property type="entry name" value="Nucleotide-diphospho-sugar transferases"/>
    <property type="match status" value="1"/>
</dbReference>
<dbReference type="InterPro" id="IPR003329">
    <property type="entry name" value="Cytidylyl_trans"/>
</dbReference>
<dbReference type="EMBL" id="CP091521">
    <property type="protein sequence ID" value="XHH50310.1"/>
    <property type="molecule type" value="Genomic_DNA"/>
</dbReference>
<reference evidence="6 7" key="1">
    <citation type="journal article" date="2022" name="Res Sq">
        <title>Evolution of multicellular longitudinally dividing oral cavity symbionts (Neisseriaceae).</title>
        <authorList>
            <person name="Nyongesa S."/>
            <person name="Weber P."/>
            <person name="Bernet E."/>
            <person name="Pullido F."/>
            <person name="Nieckarz M."/>
            <person name="Delaby M."/>
            <person name="Nieves C."/>
            <person name="Viehboeck T."/>
            <person name="Krause N."/>
            <person name="Rivera-Millot A."/>
            <person name="Nakamura A."/>
            <person name="Vischer N."/>
            <person name="VanNieuwenhze M."/>
            <person name="Brun Y."/>
            <person name="Cava F."/>
            <person name="Bulgheresi S."/>
            <person name="Veyrier F."/>
        </authorList>
    </citation>
    <scope>NUCLEOTIDE SEQUENCE [LARGE SCALE GENOMIC DNA]</scope>
    <source>
        <strain evidence="6 7">17694</strain>
    </source>
</reference>
<dbReference type="GO" id="GO:0033468">
    <property type="term" value="P:CMP-keto-3-deoxy-D-manno-octulosonic acid biosynthetic process"/>
    <property type="evidence" value="ECO:0007669"/>
    <property type="project" value="UniProtKB-UniRule"/>
</dbReference>
<evidence type="ECO:0000256" key="1">
    <source>
        <dbReference type="ARBA" id="ARBA00004370"/>
    </source>
</evidence>
<dbReference type="Pfam" id="PF02348">
    <property type="entry name" value="CTP_transf_3"/>
    <property type="match status" value="1"/>
</dbReference>
<dbReference type="PANTHER" id="PTHR42866:SF2">
    <property type="entry name" value="3-DEOXY-MANNO-OCTULOSONATE CYTIDYLYLTRANSFERASE, MITOCHONDRIAL"/>
    <property type="match status" value="1"/>
</dbReference>
<dbReference type="InterPro" id="IPR004528">
    <property type="entry name" value="KdsB"/>
</dbReference>
<comment type="similarity">
    <text evidence="5">Belongs to the KdsB family.</text>
</comment>
<dbReference type="FunFam" id="3.90.550.10:FF:000011">
    <property type="entry name" value="3-deoxy-manno-octulosonate cytidylyltransferase"/>
    <property type="match status" value="1"/>
</dbReference>
<dbReference type="GO" id="GO:0016020">
    <property type="term" value="C:membrane"/>
    <property type="evidence" value="ECO:0007669"/>
    <property type="project" value="UniProtKB-SubCell"/>
</dbReference>
<evidence type="ECO:0000256" key="2">
    <source>
        <dbReference type="ARBA" id="ARBA00022679"/>
    </source>
</evidence>
<name>A0ABD8B8K1_9NEIS</name>
<organism evidence="6 7">
    <name type="scientific">Conchiformibius kuhniae</name>
    <dbReference type="NCBI Taxonomy" id="211502"/>
    <lineage>
        <taxon>Bacteria</taxon>
        <taxon>Pseudomonadati</taxon>
        <taxon>Pseudomonadota</taxon>
        <taxon>Betaproteobacteria</taxon>
        <taxon>Neisseriales</taxon>
        <taxon>Neisseriaceae</taxon>
        <taxon>Conchiformibius</taxon>
    </lineage>
</organism>
<dbReference type="Proteomes" id="UP000831534">
    <property type="component" value="Chromosome"/>
</dbReference>
<evidence type="ECO:0000256" key="4">
    <source>
        <dbReference type="ARBA" id="ARBA00022985"/>
    </source>
</evidence>
<gene>
    <name evidence="5 6" type="primary">kdsB</name>
    <name evidence="6" type="ORF">LVJ77_06030</name>
</gene>
<comment type="subcellular location">
    <subcellularLocation>
        <location evidence="5">Cytoplasm</location>
    </subcellularLocation>
    <subcellularLocation>
        <location evidence="1">Membrane</location>
    </subcellularLocation>
</comment>
<evidence type="ECO:0000256" key="5">
    <source>
        <dbReference type="HAMAP-Rule" id="MF_00057"/>
    </source>
</evidence>
<dbReference type="HAMAP" id="MF_00057">
    <property type="entry name" value="KdsB"/>
    <property type="match status" value="1"/>
</dbReference>
<dbReference type="NCBIfam" id="NF003952">
    <property type="entry name" value="PRK05450.1-5"/>
    <property type="match status" value="1"/>
</dbReference>
<keyword evidence="2 5" id="KW-0808">Transferase</keyword>
<dbReference type="AlphaFoldDB" id="A0ABD8B8K1"/>
<proteinExistence type="inferred from homology"/>
<dbReference type="NCBIfam" id="NF009905">
    <property type="entry name" value="PRK13368.1"/>
    <property type="match status" value="1"/>
</dbReference>